<name>A0ABV2X2K5_9NOCA</name>
<protein>
    <submittedName>
        <fullName evidence="3">Serine hydrolase domain-containing protein</fullName>
        <ecNumber evidence="3">3.1.1.103</ecNumber>
    </submittedName>
</protein>
<dbReference type="SUPFAM" id="SSF56601">
    <property type="entry name" value="beta-lactamase/transpeptidase-like"/>
    <property type="match status" value="1"/>
</dbReference>
<dbReference type="Gene3D" id="3.40.710.10">
    <property type="entry name" value="DD-peptidase/beta-lactamase superfamily"/>
    <property type="match status" value="1"/>
</dbReference>
<reference evidence="3 4" key="1">
    <citation type="submission" date="2024-06" db="EMBL/GenBank/DDBJ databases">
        <title>The Natural Products Discovery Center: Release of the First 8490 Sequenced Strains for Exploring Actinobacteria Biosynthetic Diversity.</title>
        <authorList>
            <person name="Kalkreuter E."/>
            <person name="Kautsar S.A."/>
            <person name="Yang D."/>
            <person name="Bader C.D."/>
            <person name="Teijaro C.N."/>
            <person name="Fluegel L."/>
            <person name="Davis C.M."/>
            <person name="Simpson J.R."/>
            <person name="Lauterbach L."/>
            <person name="Steele A.D."/>
            <person name="Gui C."/>
            <person name="Meng S."/>
            <person name="Li G."/>
            <person name="Viehrig K."/>
            <person name="Ye F."/>
            <person name="Su P."/>
            <person name="Kiefer A.F."/>
            <person name="Nichols A."/>
            <person name="Cepeda A.J."/>
            <person name="Yan W."/>
            <person name="Fan B."/>
            <person name="Jiang Y."/>
            <person name="Adhikari A."/>
            <person name="Zheng C.-J."/>
            <person name="Schuster L."/>
            <person name="Cowan T.M."/>
            <person name="Smanski M.J."/>
            <person name="Chevrette M.G."/>
            <person name="De Carvalho L.P.S."/>
            <person name="Shen B."/>
        </authorList>
    </citation>
    <scope>NUCLEOTIDE SEQUENCE [LARGE SCALE GENOMIC DNA]</scope>
    <source>
        <strain evidence="3 4">NPDC019708</strain>
    </source>
</reference>
<feature type="domain" description="Beta-lactamase-related" evidence="2">
    <location>
        <begin position="62"/>
        <end position="368"/>
    </location>
</feature>
<sequence>MCLPTSHPYRRIMHKRVFVLSICTTAALLAGCTAHSAESTAPTVALARVENVRDDLDAIVGSGAVGTIATLTDNGATTVVTSGLADIAAGTPMPTDPPEHVRIGSITKTFTATIALQLVAENKLDLDRPIEEYLPGLLAGDGVDGHVITVRQILGHRSGIPEPAYSPQIDEYEAARTGRTFTPAQEIALALQHPAQFTPGSQFEYTNTNYIVAGMLIEAVTGRPYADELRDRILTPLGMQDTYLPATGETALREPHPTGYGTIDGIVTDQTRIEPSLPWTSGALVSTGADVNRFFTALSAGQVVPQTQLEQMLDGSDMGKGDGMSYGLGVGYTQLPCGAQYIGHIGNVRGFSAISGATAAGRAVTVTYTGTPATVDIRGLLTHALCG</sequence>
<dbReference type="InterPro" id="IPR001466">
    <property type="entry name" value="Beta-lactam-related"/>
</dbReference>
<dbReference type="PANTHER" id="PTHR46825">
    <property type="entry name" value="D-ALANYL-D-ALANINE-CARBOXYPEPTIDASE/ENDOPEPTIDASE AMPH"/>
    <property type="match status" value="1"/>
</dbReference>
<proteinExistence type="predicted"/>
<evidence type="ECO:0000313" key="4">
    <source>
        <dbReference type="Proteomes" id="UP001550628"/>
    </source>
</evidence>
<feature type="chain" id="PRO_5045139321" evidence="1">
    <location>
        <begin position="37"/>
        <end position="387"/>
    </location>
</feature>
<evidence type="ECO:0000256" key="1">
    <source>
        <dbReference type="SAM" id="SignalP"/>
    </source>
</evidence>
<keyword evidence="3" id="KW-0378">Hydrolase</keyword>
<dbReference type="PANTHER" id="PTHR46825:SF7">
    <property type="entry name" value="D-ALANYL-D-ALANINE CARBOXYPEPTIDASE"/>
    <property type="match status" value="1"/>
</dbReference>
<gene>
    <name evidence="3" type="ORF">ABZ510_36565</name>
</gene>
<evidence type="ECO:0000259" key="2">
    <source>
        <dbReference type="Pfam" id="PF00144"/>
    </source>
</evidence>
<accession>A0ABV2X2K5</accession>
<dbReference type="Proteomes" id="UP001550628">
    <property type="component" value="Unassembled WGS sequence"/>
</dbReference>
<keyword evidence="4" id="KW-1185">Reference proteome</keyword>
<comment type="caution">
    <text evidence="3">The sequence shown here is derived from an EMBL/GenBank/DDBJ whole genome shotgun (WGS) entry which is preliminary data.</text>
</comment>
<keyword evidence="1" id="KW-0732">Signal</keyword>
<dbReference type="GO" id="GO:0016787">
    <property type="term" value="F:hydrolase activity"/>
    <property type="evidence" value="ECO:0007669"/>
    <property type="project" value="UniProtKB-KW"/>
</dbReference>
<organism evidence="3 4">
    <name type="scientific">Nocardia rhamnosiphila</name>
    <dbReference type="NCBI Taxonomy" id="426716"/>
    <lineage>
        <taxon>Bacteria</taxon>
        <taxon>Bacillati</taxon>
        <taxon>Actinomycetota</taxon>
        <taxon>Actinomycetes</taxon>
        <taxon>Mycobacteriales</taxon>
        <taxon>Nocardiaceae</taxon>
        <taxon>Nocardia</taxon>
    </lineage>
</organism>
<dbReference type="Pfam" id="PF00144">
    <property type="entry name" value="Beta-lactamase"/>
    <property type="match status" value="1"/>
</dbReference>
<dbReference type="RefSeq" id="WP_356957541.1">
    <property type="nucleotide sequence ID" value="NZ_JBEYBD010000009.1"/>
</dbReference>
<dbReference type="InterPro" id="IPR012338">
    <property type="entry name" value="Beta-lactam/transpept-like"/>
</dbReference>
<dbReference type="InterPro" id="IPR050491">
    <property type="entry name" value="AmpC-like"/>
</dbReference>
<feature type="signal peptide" evidence="1">
    <location>
        <begin position="1"/>
        <end position="36"/>
    </location>
</feature>
<dbReference type="EC" id="3.1.1.103" evidence="3"/>
<evidence type="ECO:0000313" key="3">
    <source>
        <dbReference type="EMBL" id="MEU1957348.1"/>
    </source>
</evidence>
<dbReference type="EMBL" id="JBEYBF010000066">
    <property type="protein sequence ID" value="MEU1957348.1"/>
    <property type="molecule type" value="Genomic_DNA"/>
</dbReference>